<dbReference type="AlphaFoldDB" id="A0A1L2YWE3"/>
<dbReference type="Pfam" id="PF00759">
    <property type="entry name" value="Glyco_hydro_9"/>
    <property type="match status" value="1"/>
</dbReference>
<sequence>MKLLLLLFALYQAGSAAAPEVENIANPCSGSGYSQALCMSYVFYEAQRSGALPGDQRVTWRGDSALDDGNDVGHDLTGGYYDAGDHVKFGFPMAFTATTLAWGLIEFEAGYSEAGQLDYGRAGLKWATDYFIKCHTAEREFYGQVGHGNTDHAYWGKPEDMTMYRPAYKIDTGAPGSDLAGETAAALAAASIVFQSSDSSYSSTLLTHAIQLFDFADQNRGVYSDSIADAANYYGSWSGYGDELCWSALWLYRATNDASYLTKAQGFWDEYGIAYGTDYSWDQKSAGAMALFSLIDGGSTYTNALSSFLTNIRSQPTTPGGMVFVSEWGSARHAANVAFIALVANKAGVDASANYAFAKQQIDYILGESTGRPFVVGYGNGPERPHHRSSSCPDLPEACDADWAINQSGANPQTLYGALVGGPGQDGSYVDDRNDYVKNEVACDYNAGFTGALAALVEAE</sequence>
<feature type="signal peptide" evidence="9">
    <location>
        <begin position="1"/>
        <end position="16"/>
    </location>
</feature>
<keyword evidence="4 9" id="KW-0136">Cellulose degradation</keyword>
<keyword evidence="5 8" id="KW-0119">Carbohydrate metabolism</keyword>
<protein>
    <recommendedName>
        <fullName evidence="9">Endoglucanase</fullName>
        <ecNumber evidence="9">3.2.1.4</ecNumber>
    </recommendedName>
</protein>
<dbReference type="GO" id="GO:0030245">
    <property type="term" value="P:cellulose catabolic process"/>
    <property type="evidence" value="ECO:0007669"/>
    <property type="project" value="UniProtKB-KW"/>
</dbReference>
<keyword evidence="9" id="KW-0732">Signal</keyword>
<evidence type="ECO:0000256" key="2">
    <source>
        <dbReference type="ARBA" id="ARBA00007072"/>
    </source>
</evidence>
<reference evidence="11" key="1">
    <citation type="submission" date="2016-04" db="EMBL/GenBank/DDBJ databases">
        <title>cDNA sequences of GHF9 endo-beta-1,4-glucanases in terrestrial Crustacea.</title>
        <authorList>
            <person name="Gray M."/>
            <person name="Linton S.M."/>
        </authorList>
    </citation>
    <scope>NUCLEOTIDE SEQUENCE</scope>
    <source>
        <tissue evidence="11">Midgut gland</tissue>
    </source>
</reference>
<evidence type="ECO:0000256" key="5">
    <source>
        <dbReference type="ARBA" id="ARBA00023277"/>
    </source>
</evidence>
<organism evidence="11">
    <name type="scientific">Gecarcoidea natalis</name>
    <dbReference type="NCBI Taxonomy" id="45628"/>
    <lineage>
        <taxon>Eukaryota</taxon>
        <taxon>Metazoa</taxon>
        <taxon>Ecdysozoa</taxon>
        <taxon>Arthropoda</taxon>
        <taxon>Crustacea</taxon>
        <taxon>Multicrustacea</taxon>
        <taxon>Malacostraca</taxon>
        <taxon>Eumalacostraca</taxon>
        <taxon>Eucarida</taxon>
        <taxon>Decapoda</taxon>
        <taxon>Pleocyemata</taxon>
        <taxon>Brachyura</taxon>
        <taxon>Eubrachyura</taxon>
        <taxon>Grapsoidea</taxon>
        <taxon>Gecarcinidae</taxon>
        <taxon>Gecarcoidea</taxon>
    </lineage>
</organism>
<feature type="active site" evidence="8">
    <location>
        <position position="440"/>
    </location>
</feature>
<dbReference type="InterPro" id="IPR001701">
    <property type="entry name" value="Glyco_hydro_9"/>
</dbReference>
<evidence type="ECO:0000256" key="8">
    <source>
        <dbReference type="PROSITE-ProRule" id="PRU10060"/>
    </source>
</evidence>
<dbReference type="PANTHER" id="PTHR22298">
    <property type="entry name" value="ENDO-1,4-BETA-GLUCANASE"/>
    <property type="match status" value="1"/>
</dbReference>
<dbReference type="EC" id="3.2.1.4" evidence="9"/>
<name>A0A1L2YWE3_9EUCA</name>
<evidence type="ECO:0000313" key="11">
    <source>
        <dbReference type="EMBL" id="APF29556.1"/>
    </source>
</evidence>
<dbReference type="Gene3D" id="1.50.10.10">
    <property type="match status" value="1"/>
</dbReference>
<dbReference type="GO" id="GO:0008810">
    <property type="term" value="F:cellulase activity"/>
    <property type="evidence" value="ECO:0007669"/>
    <property type="project" value="UniProtKB-EC"/>
</dbReference>
<feature type="active site" evidence="8">
    <location>
        <position position="431"/>
    </location>
</feature>
<evidence type="ECO:0000256" key="9">
    <source>
        <dbReference type="RuleBase" id="RU361166"/>
    </source>
</evidence>
<comment type="catalytic activity">
    <reaction evidence="1 9">
        <text>Endohydrolysis of (1-&gt;4)-beta-D-glucosidic linkages in cellulose, lichenin and cereal beta-D-glucans.</text>
        <dbReference type="EC" id="3.2.1.4"/>
    </reaction>
</comment>
<evidence type="ECO:0000256" key="4">
    <source>
        <dbReference type="ARBA" id="ARBA00023001"/>
    </source>
</evidence>
<dbReference type="EMBL" id="KX158844">
    <property type="protein sequence ID" value="APF29556.1"/>
    <property type="molecule type" value="mRNA"/>
</dbReference>
<evidence type="ECO:0000256" key="6">
    <source>
        <dbReference type="ARBA" id="ARBA00023295"/>
    </source>
</evidence>
<evidence type="ECO:0000256" key="1">
    <source>
        <dbReference type="ARBA" id="ARBA00000966"/>
    </source>
</evidence>
<comment type="similarity">
    <text evidence="2 8 9">Belongs to the glycosyl hydrolase 9 (cellulase E) family.</text>
</comment>
<dbReference type="InterPro" id="IPR012341">
    <property type="entry name" value="6hp_glycosidase-like_sf"/>
</dbReference>
<keyword evidence="3 8" id="KW-0378">Hydrolase</keyword>
<keyword evidence="6 8" id="KW-0326">Glycosidase</keyword>
<keyword evidence="7 8" id="KW-0624">Polysaccharide degradation</keyword>
<dbReference type="InterPro" id="IPR008928">
    <property type="entry name" value="6-hairpin_glycosidase_sf"/>
</dbReference>
<evidence type="ECO:0000256" key="7">
    <source>
        <dbReference type="ARBA" id="ARBA00023326"/>
    </source>
</evidence>
<evidence type="ECO:0000259" key="10">
    <source>
        <dbReference type="Pfam" id="PF00759"/>
    </source>
</evidence>
<proteinExistence type="evidence at transcript level"/>
<feature type="chain" id="PRO_5011819071" description="Endoglucanase" evidence="9">
    <location>
        <begin position="17"/>
        <end position="460"/>
    </location>
</feature>
<feature type="domain" description="Glycoside hydrolase family 9" evidence="10">
    <location>
        <begin position="33"/>
        <end position="453"/>
    </location>
</feature>
<evidence type="ECO:0000256" key="3">
    <source>
        <dbReference type="ARBA" id="ARBA00022801"/>
    </source>
</evidence>
<dbReference type="InterPro" id="IPR033126">
    <property type="entry name" value="Glyco_hydro_9_Asp/Glu_AS"/>
</dbReference>
<dbReference type="PROSITE" id="PS00698">
    <property type="entry name" value="GH9_3"/>
    <property type="match status" value="1"/>
</dbReference>
<dbReference type="SUPFAM" id="SSF48208">
    <property type="entry name" value="Six-hairpin glycosidases"/>
    <property type="match status" value="1"/>
</dbReference>
<accession>A0A1L2YWE3</accession>